<protein>
    <submittedName>
        <fullName evidence="2">Uncharacterized protein</fullName>
    </submittedName>
</protein>
<keyword evidence="3" id="KW-1185">Reference proteome</keyword>
<evidence type="ECO:0000313" key="3">
    <source>
        <dbReference type="Proteomes" id="UP000694546"/>
    </source>
</evidence>
<dbReference type="GeneTree" id="ENSGT01130000278671"/>
<reference evidence="2" key="2">
    <citation type="submission" date="2025-09" db="UniProtKB">
        <authorList>
            <consortium name="Ensembl"/>
        </authorList>
    </citation>
    <scope>IDENTIFICATION</scope>
</reference>
<dbReference type="Proteomes" id="UP000694546">
    <property type="component" value="Chromosome 16"/>
</dbReference>
<accession>A0A8C5C2V2</accession>
<reference evidence="2" key="1">
    <citation type="submission" date="2025-08" db="UniProtKB">
        <authorList>
            <consortium name="Ensembl"/>
        </authorList>
    </citation>
    <scope>IDENTIFICATION</scope>
</reference>
<evidence type="ECO:0000256" key="1">
    <source>
        <dbReference type="SAM" id="MobiDB-lite"/>
    </source>
</evidence>
<evidence type="ECO:0000313" key="2">
    <source>
        <dbReference type="Ensembl" id="ENSGMOP00000054387.1"/>
    </source>
</evidence>
<feature type="region of interest" description="Disordered" evidence="1">
    <location>
        <begin position="61"/>
        <end position="99"/>
    </location>
</feature>
<dbReference type="Ensembl" id="ENSGMOT00000076817.1">
    <property type="protein sequence ID" value="ENSGMOP00000054387.1"/>
    <property type="gene ID" value="ENSGMOG00000023110.1"/>
</dbReference>
<name>A0A8C5C2V2_GADMO</name>
<proteinExistence type="predicted"/>
<sequence>VLRQQEEEVGVGLEELQRQRVPGGAADRVVPGADAQNGDGHFVHVPQRLVAVPVRLPAPGGVGSGGALFQTSLSQDCPVPSHTTVTHTHKRQDEDIESI</sequence>
<organism evidence="2 3">
    <name type="scientific">Gadus morhua</name>
    <name type="common">Atlantic cod</name>
    <dbReference type="NCBI Taxonomy" id="8049"/>
    <lineage>
        <taxon>Eukaryota</taxon>
        <taxon>Metazoa</taxon>
        <taxon>Chordata</taxon>
        <taxon>Craniata</taxon>
        <taxon>Vertebrata</taxon>
        <taxon>Euteleostomi</taxon>
        <taxon>Actinopterygii</taxon>
        <taxon>Neopterygii</taxon>
        <taxon>Teleostei</taxon>
        <taxon>Neoteleostei</taxon>
        <taxon>Acanthomorphata</taxon>
        <taxon>Zeiogadaria</taxon>
        <taxon>Gadariae</taxon>
        <taxon>Gadiformes</taxon>
        <taxon>Gadoidei</taxon>
        <taxon>Gadidae</taxon>
        <taxon>Gadus</taxon>
    </lineage>
</organism>
<dbReference type="AlphaFoldDB" id="A0A8C5C2V2"/>